<evidence type="ECO:0000313" key="1">
    <source>
        <dbReference type="Proteomes" id="UP000790787"/>
    </source>
</evidence>
<name>A0AC58SE71_TOBAC</name>
<organism evidence="1 2">
    <name type="scientific">Nicotiana tabacum</name>
    <name type="common">Common tobacco</name>
    <dbReference type="NCBI Taxonomy" id="4097"/>
    <lineage>
        <taxon>Eukaryota</taxon>
        <taxon>Viridiplantae</taxon>
        <taxon>Streptophyta</taxon>
        <taxon>Embryophyta</taxon>
        <taxon>Tracheophyta</taxon>
        <taxon>Spermatophyta</taxon>
        <taxon>Magnoliopsida</taxon>
        <taxon>eudicotyledons</taxon>
        <taxon>Gunneridae</taxon>
        <taxon>Pentapetalae</taxon>
        <taxon>asterids</taxon>
        <taxon>lamiids</taxon>
        <taxon>Solanales</taxon>
        <taxon>Solanaceae</taxon>
        <taxon>Nicotianoideae</taxon>
        <taxon>Nicotianeae</taxon>
        <taxon>Nicotiana</taxon>
    </lineage>
</organism>
<reference evidence="2" key="2">
    <citation type="submission" date="2025-08" db="UniProtKB">
        <authorList>
            <consortium name="RefSeq"/>
        </authorList>
    </citation>
    <scope>IDENTIFICATION</scope>
    <source>
        <tissue evidence="2">Leaf</tissue>
    </source>
</reference>
<keyword evidence="1" id="KW-1185">Reference proteome</keyword>
<gene>
    <name evidence="2" type="primary">LOC142167019</name>
</gene>
<accession>A0AC58SE71</accession>
<reference evidence="1" key="1">
    <citation type="journal article" date="2014" name="Nat. Commun.">
        <title>The tobacco genome sequence and its comparison with those of tomato and potato.</title>
        <authorList>
            <person name="Sierro N."/>
            <person name="Battey J.N."/>
            <person name="Ouadi S."/>
            <person name="Bakaher N."/>
            <person name="Bovet L."/>
            <person name="Willig A."/>
            <person name="Goepfert S."/>
            <person name="Peitsch M.C."/>
            <person name="Ivanov N.V."/>
        </authorList>
    </citation>
    <scope>NUCLEOTIDE SEQUENCE [LARGE SCALE GENOMIC DNA]</scope>
</reference>
<dbReference type="Proteomes" id="UP000790787">
    <property type="component" value="Chromosome 2"/>
</dbReference>
<protein>
    <submittedName>
        <fullName evidence="2">Secreted RxLR effector protein 161-like</fullName>
    </submittedName>
</protein>
<proteinExistence type="predicted"/>
<sequence length="252" mass="29026">MNIKLTTVEYDTHVGRSDDERLKDFISYQKLVEKLLYLTITRLDNSFAVQVLSQFMQQPKLSHWNAALRLIGYIKGSPRQGIFLKRGSDIGQLEAFYDSDWTACPNTRRSITRYAMKLGDSSISWKSKKQQTISRSSAETEYRSMATTLTEVVWLEGLLHELSVEVSKPIKLFSDSKATMEIAANPIYHERIKHIEIDCHFIREKIKNRLIQPEYLGSKQQLADLFTKGLGEAQHHYLLSKFGVLDVYHPPA</sequence>
<evidence type="ECO:0000313" key="2">
    <source>
        <dbReference type="RefSeq" id="XP_075083271.1"/>
    </source>
</evidence>
<dbReference type="RefSeq" id="XP_075083271.1">
    <property type="nucleotide sequence ID" value="XM_075227170.1"/>
</dbReference>